<accession>A0A1E3HRH0</accession>
<keyword evidence="1" id="KW-0472">Membrane</keyword>
<dbReference type="Proteomes" id="UP000094065">
    <property type="component" value="Unassembled WGS sequence"/>
</dbReference>
<comment type="caution">
    <text evidence="2">The sequence shown here is derived from an EMBL/GenBank/DDBJ whole genome shotgun (WGS) entry which is preliminary data.</text>
</comment>
<protein>
    <submittedName>
        <fullName evidence="2">Uncharacterized protein</fullName>
    </submittedName>
</protein>
<evidence type="ECO:0000256" key="1">
    <source>
        <dbReference type="SAM" id="Phobius"/>
    </source>
</evidence>
<reference evidence="2 3" key="1">
    <citation type="submission" date="2016-06" db="EMBL/GenBank/DDBJ databases">
        <title>Evolution of pathogenesis and genome organization in the Tremellales.</title>
        <authorList>
            <person name="Cuomo C."/>
            <person name="Litvintseva A."/>
            <person name="Heitman J."/>
            <person name="Chen Y."/>
            <person name="Sun S."/>
            <person name="Springer D."/>
            <person name="Dromer F."/>
            <person name="Young S."/>
            <person name="Zeng Q."/>
            <person name="Chapman S."/>
            <person name="Gujja S."/>
            <person name="Saif S."/>
            <person name="Birren B."/>
        </authorList>
    </citation>
    <scope>NUCLEOTIDE SEQUENCE [LARGE SCALE GENOMIC DNA]</scope>
    <source>
        <strain evidence="2 3">CBS 6039</strain>
    </source>
</reference>
<name>A0A1E3HRH0_9TREE</name>
<sequence length="80" mass="8599">MTDEINSILTSLSGDLLAVMGFVFSALVNNRRARLKGVYLDNKDECGHDSSAAFKICLDIVAMAGLEMEDFNISTASAPI</sequence>
<dbReference type="GeneID" id="30155785"/>
<dbReference type="EMBL" id="AWGJ01000006">
    <property type="protein sequence ID" value="ODN78961.1"/>
    <property type="molecule type" value="Genomic_DNA"/>
</dbReference>
<organism evidence="2 3">
    <name type="scientific">Cryptococcus amylolentus CBS 6039</name>
    <dbReference type="NCBI Taxonomy" id="1295533"/>
    <lineage>
        <taxon>Eukaryota</taxon>
        <taxon>Fungi</taxon>
        <taxon>Dikarya</taxon>
        <taxon>Basidiomycota</taxon>
        <taxon>Agaricomycotina</taxon>
        <taxon>Tremellomycetes</taxon>
        <taxon>Tremellales</taxon>
        <taxon>Cryptococcaceae</taxon>
        <taxon>Cryptococcus</taxon>
    </lineage>
</organism>
<dbReference type="RefSeq" id="XP_018994007.1">
    <property type="nucleotide sequence ID" value="XM_019138570.1"/>
</dbReference>
<gene>
    <name evidence="2" type="ORF">L202_04476</name>
</gene>
<dbReference type="EMBL" id="AWGJ01000006">
    <property type="protein sequence ID" value="ODN78960.1"/>
    <property type="molecule type" value="Genomic_DNA"/>
</dbReference>
<feature type="transmembrane region" description="Helical" evidence="1">
    <location>
        <begin position="6"/>
        <end position="28"/>
    </location>
</feature>
<keyword evidence="1" id="KW-1133">Transmembrane helix</keyword>
<evidence type="ECO:0000313" key="3">
    <source>
        <dbReference type="Proteomes" id="UP000094065"/>
    </source>
</evidence>
<dbReference type="AlphaFoldDB" id="A0A1E3HRH0"/>
<proteinExistence type="predicted"/>
<keyword evidence="1" id="KW-0812">Transmembrane</keyword>
<keyword evidence="3" id="KW-1185">Reference proteome</keyword>
<dbReference type="RefSeq" id="XP_018994006.1">
    <property type="nucleotide sequence ID" value="XM_019138569.1"/>
</dbReference>
<evidence type="ECO:0000313" key="2">
    <source>
        <dbReference type="EMBL" id="ODN78960.1"/>
    </source>
</evidence>